<protein>
    <submittedName>
        <fullName evidence="1">Uncharacterized protein</fullName>
    </submittedName>
</protein>
<dbReference type="Proteomes" id="UP000032214">
    <property type="component" value="Unassembled WGS sequence"/>
</dbReference>
<proteinExistence type="predicted"/>
<organism evidence="1 2">
    <name type="scientific">candidate division TM6 bacterium JCVI TM6SC1</name>
    <dbReference type="NCBI Taxonomy" id="1306947"/>
    <lineage>
        <taxon>Bacteria</taxon>
        <taxon>Candidatus Babelota</taxon>
        <taxon>Vermiphilus</taxon>
    </lineage>
</organism>
<comment type="caution">
    <text evidence="1">The sequence shown here is derived from an EMBL/GenBank/DDBJ whole genome shotgun (WGS) entry which is preliminary data.</text>
</comment>
<gene>
    <name evidence="1" type="ORF">J120_04650</name>
</gene>
<name>A0A0D2GNL0_9BACT</name>
<sequence>MKYSKYILMMSIGFTSSIWSMEKKIEYQGFEFLGEVPAIAHVQNRHDLEMSHVETKIIDINILEDYTNTAAQTEAEILDTIIKSAKKPVDALQSFDKTDLELIKNDKQRLSFILVKKLMFMYPLLCDFFINYHLKTQEYKSDSDSQSVSELEQLDWEKENLKATKNDFSKLFNYNPSFWHPIFMLATKDILDDAQFNSLAILFYIAIGCIEWRDVTLQPLLDDSLKHGDILNNRYIYDKNAKMWCTILEVPGDARAKLKFLRKLGKTGILNKDIDFVKNLDRALQKELILENNSAACDESCESEPEHVGDKRCIVS</sequence>
<reference evidence="1 2" key="1">
    <citation type="journal article" date="2013" name="Proc. Natl. Acad. Sci. U.S.A.">
        <title>Candidate phylum TM6 genome recovered from a hospital sink biofilm provides genomic insights into this uncultivated phylum.</title>
        <authorList>
            <person name="McLean J.S."/>
            <person name="Lombardo M.J."/>
            <person name="Badger J.H."/>
            <person name="Edlund A."/>
            <person name="Novotny M."/>
            <person name="Yee-Greenbaum J."/>
            <person name="Vyahhi N."/>
            <person name="Hall A.P."/>
            <person name="Yang Y."/>
            <person name="Dupont C.L."/>
            <person name="Ziegler M.G."/>
            <person name="Chitsaz H."/>
            <person name="Allen A.E."/>
            <person name="Yooseph S."/>
            <person name="Tesler G."/>
            <person name="Pevzner P.A."/>
            <person name="Friedman R.M."/>
            <person name="Nealson K.H."/>
            <person name="Venter J.C."/>
            <person name="Lasken R.S."/>
        </authorList>
    </citation>
    <scope>NUCLEOTIDE SEQUENCE [LARGE SCALE GENOMIC DNA]</scope>
    <source>
        <strain evidence="1 2">TM6SC1</strain>
    </source>
</reference>
<dbReference type="EMBL" id="ARQD01000004">
    <property type="protein sequence ID" value="KIX84994.1"/>
    <property type="molecule type" value="Genomic_DNA"/>
</dbReference>
<evidence type="ECO:0000313" key="1">
    <source>
        <dbReference type="EMBL" id="KIX84994.1"/>
    </source>
</evidence>
<dbReference type="AlphaFoldDB" id="A0A0D2GNL0"/>
<evidence type="ECO:0000313" key="2">
    <source>
        <dbReference type="Proteomes" id="UP000032214"/>
    </source>
</evidence>
<accession>A0A0D2GNL0</accession>
<keyword evidence="2" id="KW-1185">Reference proteome</keyword>